<evidence type="ECO:0000256" key="2">
    <source>
        <dbReference type="ARBA" id="ARBA00021310"/>
    </source>
</evidence>
<protein>
    <recommendedName>
        <fullName evidence="2 7">DNA repair protein RecO</fullName>
    </recommendedName>
    <alternativeName>
        <fullName evidence="6 7">Recombination protein O</fullName>
    </alternativeName>
</protein>
<dbReference type="RefSeq" id="WP_015777297.1">
    <property type="nucleotide sequence ID" value="NC_013171.1"/>
</dbReference>
<dbReference type="eggNOG" id="COG1381">
    <property type="taxonomic scope" value="Bacteria"/>
</dbReference>
<evidence type="ECO:0000256" key="3">
    <source>
        <dbReference type="ARBA" id="ARBA00022763"/>
    </source>
</evidence>
<reference evidence="9 10" key="1">
    <citation type="journal article" date="2009" name="Stand. Genomic Sci.">
        <title>Complete genome sequence of Anaerococcus prevotii type strain (PC1).</title>
        <authorList>
            <person name="Labutti K."/>
            <person name="Pukall R."/>
            <person name="Steenblock K."/>
            <person name="Glavina Del Rio T."/>
            <person name="Tice H."/>
            <person name="Copeland A."/>
            <person name="Cheng J.F."/>
            <person name="Lucas S."/>
            <person name="Chen F."/>
            <person name="Nolan M."/>
            <person name="Bruce D."/>
            <person name="Goodwin L."/>
            <person name="Pitluck S."/>
            <person name="Ivanova N."/>
            <person name="Mavromatis K."/>
            <person name="Ovchinnikova G."/>
            <person name="Pati A."/>
            <person name="Chen A."/>
            <person name="Palaniappan K."/>
            <person name="Land M."/>
            <person name="Hauser L."/>
            <person name="Chang Y.J."/>
            <person name="Jeffries C.D."/>
            <person name="Chain P."/>
            <person name="Saunders E."/>
            <person name="Brettin T."/>
            <person name="Detter J.C."/>
            <person name="Han C."/>
            <person name="Goker M."/>
            <person name="Bristow J."/>
            <person name="Eisen J.A."/>
            <person name="Markowitz V."/>
            <person name="Hugenholtz P."/>
            <person name="Kyrpides N.C."/>
            <person name="Klenk H.P."/>
            <person name="Lapidus A."/>
        </authorList>
    </citation>
    <scope>NUCLEOTIDE SEQUENCE [LARGE SCALE GENOMIC DNA]</scope>
    <source>
        <strain evidence="10">ATCC 9321 / DSM 20548 / JCM 6508 / NCTC 11806 / PC1</strain>
    </source>
</reference>
<comment type="similarity">
    <text evidence="1 7">Belongs to the RecO family.</text>
</comment>
<evidence type="ECO:0000313" key="9">
    <source>
        <dbReference type="EMBL" id="ACV28384.1"/>
    </source>
</evidence>
<dbReference type="SUPFAM" id="SSF57863">
    <property type="entry name" value="ArfGap/RecO-like zinc finger"/>
    <property type="match status" value="1"/>
</dbReference>
<organism evidence="9 10">
    <name type="scientific">Anaerococcus prevotii (strain ATCC 9321 / DSM 20548 / JCM 6508 / NCTC 11806 / PC1)</name>
    <name type="common">Peptostreptococcus prevotii</name>
    <name type="synonym">Peptococcus prevotii</name>
    <dbReference type="NCBI Taxonomy" id="525919"/>
    <lineage>
        <taxon>Bacteria</taxon>
        <taxon>Bacillati</taxon>
        <taxon>Bacillota</taxon>
        <taxon>Tissierellia</taxon>
        <taxon>Tissierellales</taxon>
        <taxon>Peptoniphilaceae</taxon>
        <taxon>Anaerococcus</taxon>
    </lineage>
</organism>
<dbReference type="InterPro" id="IPR012340">
    <property type="entry name" value="NA-bd_OB-fold"/>
</dbReference>
<gene>
    <name evidence="7" type="primary">recO</name>
    <name evidence="9" type="ordered locus">Apre_0333</name>
</gene>
<keyword evidence="4 7" id="KW-0233">DNA recombination</keyword>
<dbReference type="InterPro" id="IPR003717">
    <property type="entry name" value="RecO"/>
</dbReference>
<evidence type="ECO:0000313" key="10">
    <source>
        <dbReference type="Proteomes" id="UP000002294"/>
    </source>
</evidence>
<accession>C7RFX3</accession>
<dbReference type="Pfam" id="PF02565">
    <property type="entry name" value="RecO_C"/>
    <property type="match status" value="1"/>
</dbReference>
<dbReference type="InterPro" id="IPR037278">
    <property type="entry name" value="ARFGAP/RecO"/>
</dbReference>
<sequence length="255" mass="29427">MATSELKDVTGFILREFSYKETSKIIEVFTDKVGRISIMARGVYRKNSGLLSLTGRFMKVNLSLYKMKGDFYGIRDGYLVESYKKSAKNFDIILYKSAMCDFLLKTIDTNQKDTVFKLLDTSFRALEDADYGYLNIFLGFLIKYISFSGLKPNFSTCGICGRIIDKATGYFSIREASLICEEHKKDAGDVIYLTRDDLLYFMKLLYTKSDELSELSPSPDYEKVARLIIDYCLISLDIKKFSSMDWVYKRLSERN</sequence>
<name>C7RFX3_ANAPD</name>
<comment type="function">
    <text evidence="7">Involved in DNA repair and RecF pathway recombination.</text>
</comment>
<dbReference type="AlphaFoldDB" id="C7RFX3"/>
<evidence type="ECO:0000256" key="1">
    <source>
        <dbReference type="ARBA" id="ARBA00007452"/>
    </source>
</evidence>
<dbReference type="Gene3D" id="2.40.50.140">
    <property type="entry name" value="Nucleic acid-binding proteins"/>
    <property type="match status" value="1"/>
</dbReference>
<dbReference type="HAMAP" id="MF_00201">
    <property type="entry name" value="RecO"/>
    <property type="match status" value="1"/>
</dbReference>
<keyword evidence="10" id="KW-1185">Reference proteome</keyword>
<keyword evidence="5 7" id="KW-0234">DNA repair</keyword>
<dbReference type="HOGENOM" id="CLU_066632_3_2_9"/>
<dbReference type="Pfam" id="PF11967">
    <property type="entry name" value="RecO_N"/>
    <property type="match status" value="1"/>
</dbReference>
<evidence type="ECO:0000256" key="7">
    <source>
        <dbReference type="HAMAP-Rule" id="MF_00201"/>
    </source>
</evidence>
<dbReference type="SUPFAM" id="SSF50249">
    <property type="entry name" value="Nucleic acid-binding proteins"/>
    <property type="match status" value="1"/>
</dbReference>
<dbReference type="GO" id="GO:0006302">
    <property type="term" value="P:double-strand break repair"/>
    <property type="evidence" value="ECO:0007669"/>
    <property type="project" value="TreeGrafter"/>
</dbReference>
<dbReference type="InterPro" id="IPR022572">
    <property type="entry name" value="DNA_rep/recomb_RecO_N"/>
</dbReference>
<proteinExistence type="inferred from homology"/>
<dbReference type="PANTHER" id="PTHR33991">
    <property type="entry name" value="DNA REPAIR PROTEIN RECO"/>
    <property type="match status" value="1"/>
</dbReference>
<evidence type="ECO:0000259" key="8">
    <source>
        <dbReference type="Pfam" id="PF11967"/>
    </source>
</evidence>
<dbReference type="KEGG" id="apr:Apre_0333"/>
<feature type="domain" description="DNA replication/recombination mediator RecO N-terminal" evidence="8">
    <location>
        <begin position="10"/>
        <end position="83"/>
    </location>
</feature>
<dbReference type="InterPro" id="IPR042242">
    <property type="entry name" value="RecO_C"/>
</dbReference>
<dbReference type="GO" id="GO:0043590">
    <property type="term" value="C:bacterial nucleoid"/>
    <property type="evidence" value="ECO:0007669"/>
    <property type="project" value="TreeGrafter"/>
</dbReference>
<dbReference type="STRING" id="525919.Apre_0333"/>
<dbReference type="PANTHER" id="PTHR33991:SF1">
    <property type="entry name" value="DNA REPAIR PROTEIN RECO"/>
    <property type="match status" value="1"/>
</dbReference>
<evidence type="ECO:0000256" key="6">
    <source>
        <dbReference type="ARBA" id="ARBA00033409"/>
    </source>
</evidence>
<dbReference type="Gene3D" id="1.20.1440.120">
    <property type="entry name" value="Recombination protein O, C-terminal domain"/>
    <property type="match status" value="1"/>
</dbReference>
<dbReference type="OrthoDB" id="9797083at2"/>
<evidence type="ECO:0000256" key="4">
    <source>
        <dbReference type="ARBA" id="ARBA00023172"/>
    </source>
</evidence>
<dbReference type="NCBIfam" id="TIGR00613">
    <property type="entry name" value="reco"/>
    <property type="match status" value="1"/>
</dbReference>
<dbReference type="EMBL" id="CP001708">
    <property type="protein sequence ID" value="ACV28384.1"/>
    <property type="molecule type" value="Genomic_DNA"/>
</dbReference>
<dbReference type="GO" id="GO:0006310">
    <property type="term" value="P:DNA recombination"/>
    <property type="evidence" value="ECO:0007669"/>
    <property type="project" value="UniProtKB-UniRule"/>
</dbReference>
<keyword evidence="3 7" id="KW-0227">DNA damage</keyword>
<evidence type="ECO:0000256" key="5">
    <source>
        <dbReference type="ARBA" id="ARBA00023204"/>
    </source>
</evidence>
<dbReference type="Proteomes" id="UP000002294">
    <property type="component" value="Chromosome"/>
</dbReference>